<evidence type="ECO:0000256" key="3">
    <source>
        <dbReference type="ARBA" id="ARBA00022989"/>
    </source>
</evidence>
<feature type="transmembrane region" description="Helical" evidence="5">
    <location>
        <begin position="272"/>
        <end position="292"/>
    </location>
</feature>
<dbReference type="PANTHER" id="PTHR10846">
    <property type="entry name" value="SODIUM/POTASSIUM/CALCIUM EXCHANGER"/>
    <property type="match status" value="1"/>
</dbReference>
<evidence type="ECO:0000256" key="2">
    <source>
        <dbReference type="ARBA" id="ARBA00022692"/>
    </source>
</evidence>
<dbReference type="GO" id="GO:0006874">
    <property type="term" value="P:intracellular calcium ion homeostasis"/>
    <property type="evidence" value="ECO:0007669"/>
    <property type="project" value="TreeGrafter"/>
</dbReference>
<proteinExistence type="predicted"/>
<evidence type="ECO:0000256" key="1">
    <source>
        <dbReference type="ARBA" id="ARBA00004141"/>
    </source>
</evidence>
<feature type="transmembrane region" description="Helical" evidence="5">
    <location>
        <begin position="237"/>
        <end position="260"/>
    </location>
</feature>
<feature type="transmembrane region" description="Helical" evidence="5">
    <location>
        <begin position="191"/>
        <end position="216"/>
    </location>
</feature>
<dbReference type="GO" id="GO:0008273">
    <property type="term" value="F:calcium, potassium:sodium antiporter activity"/>
    <property type="evidence" value="ECO:0007669"/>
    <property type="project" value="TreeGrafter"/>
</dbReference>
<accession>A0AA86ALA8</accession>
<dbReference type="NCBIfam" id="TIGR00367">
    <property type="entry name" value="calcium/sodium antiporter"/>
    <property type="match status" value="1"/>
</dbReference>
<dbReference type="InterPro" id="IPR004481">
    <property type="entry name" value="K/Na/Ca-exchanger"/>
</dbReference>
<evidence type="ECO:0000256" key="5">
    <source>
        <dbReference type="SAM" id="Phobius"/>
    </source>
</evidence>
<evidence type="ECO:0000256" key="4">
    <source>
        <dbReference type="ARBA" id="ARBA00023136"/>
    </source>
</evidence>
<evidence type="ECO:0000313" key="7">
    <source>
        <dbReference type="EMBL" id="AHJ12564.1"/>
    </source>
</evidence>
<sequence length="325" mass="33944">MLLFSLGLILGLVLLVWSADKFVDGATSLAMHLGMPTLLIGILIVGFGTSAPEIAVSSIAALNDTPALAMGNALGSNTANIGLILGISALIAPISLHSNVMKKNILLSLFISLLAGYMLFNASLSFSEGVVLLVALFSFIGWTIRGGLKTRKDSLINEMEDEISHKTMSLTMSILLLVLGLFLLVGSSQLLVWGAVGIATILGVSDLIIGLTIVALGTSLPELATSIAAVKKGESDIAIGNVVGSNIFNILAVMGVASVIAPNGALEPEIFYRDWSVMFAMTLALFLMAYGGKRENNRIGIEKGAILLLGYGAYTIYLAMGAIAL</sequence>
<feature type="transmembrane region" description="Helical" evidence="5">
    <location>
        <begin position="130"/>
        <end position="148"/>
    </location>
</feature>
<feature type="domain" description="Sodium/calcium exchanger membrane region" evidence="6">
    <location>
        <begin position="173"/>
        <end position="318"/>
    </location>
</feature>
<protein>
    <submittedName>
        <fullName evidence="7">Calcium/sodium:proton antiporter</fullName>
    </submittedName>
</protein>
<organism evidence="7 8">
    <name type="scientific">Sulfurospirillum multivorans (strain DM 12446 / JCM 15788 / NBRC 109480)</name>
    <dbReference type="NCBI Taxonomy" id="1150621"/>
    <lineage>
        <taxon>Bacteria</taxon>
        <taxon>Pseudomonadati</taxon>
        <taxon>Campylobacterota</taxon>
        <taxon>Epsilonproteobacteria</taxon>
        <taxon>Campylobacterales</taxon>
        <taxon>Sulfurospirillaceae</taxon>
        <taxon>Sulfurospirillum</taxon>
    </lineage>
</organism>
<dbReference type="Pfam" id="PF01699">
    <property type="entry name" value="Na_Ca_ex"/>
    <property type="match status" value="2"/>
</dbReference>
<dbReference type="GO" id="GO:0005886">
    <property type="term" value="C:plasma membrane"/>
    <property type="evidence" value="ECO:0007669"/>
    <property type="project" value="TreeGrafter"/>
</dbReference>
<keyword evidence="2 5" id="KW-0812">Transmembrane</keyword>
<dbReference type="InterPro" id="IPR044880">
    <property type="entry name" value="NCX_ion-bd_dom_sf"/>
</dbReference>
<keyword evidence="3 5" id="KW-1133">Transmembrane helix</keyword>
<feature type="transmembrane region" description="Helical" evidence="5">
    <location>
        <begin position="168"/>
        <end position="185"/>
    </location>
</feature>
<name>A0AA86ALA8_SULMK</name>
<keyword evidence="4 5" id="KW-0472">Membrane</keyword>
<feature type="transmembrane region" description="Helical" evidence="5">
    <location>
        <begin position="105"/>
        <end position="124"/>
    </location>
</feature>
<feature type="transmembrane region" description="Helical" evidence="5">
    <location>
        <begin position="304"/>
        <end position="324"/>
    </location>
</feature>
<comment type="subcellular location">
    <subcellularLocation>
        <location evidence="1">Membrane</location>
        <topology evidence="1">Multi-pass membrane protein</topology>
    </subcellularLocation>
</comment>
<dbReference type="Proteomes" id="UP000019322">
    <property type="component" value="Chromosome"/>
</dbReference>
<dbReference type="Gene3D" id="1.20.1420.30">
    <property type="entry name" value="NCX, central ion-binding region"/>
    <property type="match status" value="1"/>
</dbReference>
<evidence type="ECO:0000313" key="8">
    <source>
        <dbReference type="Proteomes" id="UP000019322"/>
    </source>
</evidence>
<gene>
    <name evidence="7" type="ORF">SMUL_1303</name>
</gene>
<dbReference type="EMBL" id="CP007201">
    <property type="protein sequence ID" value="AHJ12564.1"/>
    <property type="molecule type" value="Genomic_DNA"/>
</dbReference>
<reference evidence="7 8" key="1">
    <citation type="journal article" date="2014" name="Environ. Microbiol.">
        <title>Insights into organohalide respiration and the versatile catabolism of Sulfurospirillum multivorans gained from comparative genomics and physiological studies.</title>
        <authorList>
            <person name="Goris T."/>
            <person name="Schubert T."/>
            <person name="Gadkari J."/>
            <person name="Wubet T."/>
            <person name="Tarkka M."/>
            <person name="Buscot F."/>
            <person name="Adrian L."/>
            <person name="Diekert G."/>
        </authorList>
    </citation>
    <scope>NUCLEOTIDE SEQUENCE [LARGE SCALE GENOMIC DNA]</scope>
    <source>
        <strain evidence="8">DM 12446 / JCM 15788 / NBRC 109480</strain>
    </source>
</reference>
<feature type="transmembrane region" description="Helical" evidence="5">
    <location>
        <begin position="28"/>
        <end position="47"/>
    </location>
</feature>
<evidence type="ECO:0000259" key="6">
    <source>
        <dbReference type="Pfam" id="PF01699"/>
    </source>
</evidence>
<dbReference type="KEGG" id="smul:SMUL_1303"/>
<dbReference type="GO" id="GO:0005262">
    <property type="term" value="F:calcium channel activity"/>
    <property type="evidence" value="ECO:0007669"/>
    <property type="project" value="TreeGrafter"/>
</dbReference>
<dbReference type="RefSeq" id="WP_025344442.1">
    <property type="nucleotide sequence ID" value="NZ_CP007201.1"/>
</dbReference>
<dbReference type="PANTHER" id="PTHR10846:SF8">
    <property type="entry name" value="INNER MEMBRANE PROTEIN YRBG"/>
    <property type="match status" value="1"/>
</dbReference>
<dbReference type="InterPro" id="IPR004837">
    <property type="entry name" value="NaCa_Exmemb"/>
</dbReference>
<dbReference type="AlphaFoldDB" id="A0AA86ALA8"/>
<feature type="domain" description="Sodium/calcium exchanger membrane region" evidence="6">
    <location>
        <begin position="6"/>
        <end position="143"/>
    </location>
</feature>